<name>A0A2P5I0F9_DIAHE</name>
<protein>
    <submittedName>
        <fullName evidence="2">Uncharacterized protein</fullName>
    </submittedName>
</protein>
<feature type="transmembrane region" description="Helical" evidence="1">
    <location>
        <begin position="65"/>
        <end position="84"/>
    </location>
</feature>
<reference evidence="2" key="1">
    <citation type="submission" date="2017-09" db="EMBL/GenBank/DDBJ databases">
        <title>Polyketide synthases of a Diaporthe helianthi virulent isolate.</title>
        <authorList>
            <person name="Baroncelli R."/>
        </authorList>
    </citation>
    <scope>NUCLEOTIDE SEQUENCE [LARGE SCALE GENOMIC DNA]</scope>
    <source>
        <strain evidence="2">7/96</strain>
    </source>
</reference>
<dbReference type="InParanoid" id="A0A2P5I0F9"/>
<evidence type="ECO:0000313" key="3">
    <source>
        <dbReference type="Proteomes" id="UP000094444"/>
    </source>
</evidence>
<keyword evidence="1" id="KW-1133">Transmembrane helix</keyword>
<dbReference type="OrthoDB" id="5210425at2759"/>
<evidence type="ECO:0000313" key="2">
    <source>
        <dbReference type="EMBL" id="POS75941.1"/>
    </source>
</evidence>
<keyword evidence="1" id="KW-0812">Transmembrane</keyword>
<keyword evidence="3" id="KW-1185">Reference proteome</keyword>
<organism evidence="2 3">
    <name type="scientific">Diaporthe helianthi</name>
    <dbReference type="NCBI Taxonomy" id="158607"/>
    <lineage>
        <taxon>Eukaryota</taxon>
        <taxon>Fungi</taxon>
        <taxon>Dikarya</taxon>
        <taxon>Ascomycota</taxon>
        <taxon>Pezizomycotina</taxon>
        <taxon>Sordariomycetes</taxon>
        <taxon>Sordariomycetidae</taxon>
        <taxon>Diaporthales</taxon>
        <taxon>Diaporthaceae</taxon>
        <taxon>Diaporthe</taxon>
    </lineage>
</organism>
<dbReference type="AlphaFoldDB" id="A0A2P5I0F9"/>
<keyword evidence="1" id="KW-0472">Membrane</keyword>
<sequence>MSTKFSLPALVKDTRTRTKKFSNKRGAEGGLLPGAYGSYGVYSPSSAAPSLWSPYARPPRRSKKLVLLWLCTLLTIGFFTWYISARRGAMTETYADVLTEAPPKEIVVDE</sequence>
<gene>
    <name evidence="2" type="ORF">DHEL01_v205658</name>
</gene>
<evidence type="ECO:0000256" key="1">
    <source>
        <dbReference type="SAM" id="Phobius"/>
    </source>
</evidence>
<dbReference type="Proteomes" id="UP000094444">
    <property type="component" value="Unassembled WGS sequence"/>
</dbReference>
<accession>A0A2P5I0F9</accession>
<dbReference type="EMBL" id="MAVT02000424">
    <property type="protein sequence ID" value="POS75941.1"/>
    <property type="molecule type" value="Genomic_DNA"/>
</dbReference>
<comment type="caution">
    <text evidence="2">The sequence shown here is derived from an EMBL/GenBank/DDBJ whole genome shotgun (WGS) entry which is preliminary data.</text>
</comment>
<proteinExistence type="predicted"/>